<dbReference type="InterPro" id="IPR021352">
    <property type="entry name" value="DUF2971"/>
</dbReference>
<evidence type="ECO:0008006" key="3">
    <source>
        <dbReference type="Google" id="ProtNLM"/>
    </source>
</evidence>
<protein>
    <recommendedName>
        <fullName evidence="3">DUF2971 domain-containing protein</fullName>
    </recommendedName>
</protein>
<dbReference type="EMBL" id="LCYG01000023">
    <property type="protein sequence ID" value="KLK93104.1"/>
    <property type="molecule type" value="Genomic_DNA"/>
</dbReference>
<gene>
    <name evidence="1" type="ORF">AA309_11135</name>
</gene>
<dbReference type="AlphaFoldDB" id="A0A0H1RDE9"/>
<dbReference type="Pfam" id="PF11185">
    <property type="entry name" value="DUF2971"/>
    <property type="match status" value="1"/>
</dbReference>
<dbReference type="Proteomes" id="UP000035489">
    <property type="component" value="Unassembled WGS sequence"/>
</dbReference>
<dbReference type="PATRIC" id="fig|1225564.3.peg.2899"/>
<accession>A0A0H1RDE9</accession>
<comment type="caution">
    <text evidence="1">The sequence shown here is derived from an EMBL/GenBank/DDBJ whole genome shotgun (WGS) entry which is preliminary data.</text>
</comment>
<sequence length="318" mass="36036">MNDVNPSENITADELKAYNSFGLDLIRSIQPRTSDVLPRTLWHYTSGDTFIRIIESGALWSTQIACLNDHTEFGYAINLLRSAIRDLRTRLSDNEAIRLCELLDERLGTADTHSTGYFVACMSAEDDDLSQWRAYGGGEGGFAIGLDPAPLFKASAEGQGFLVQVLYDLSHQNSLIARIAEATVRFYCEGLRRRPGVDREKWLTCFLTTWEVVVSPFAVMLKHPKFSGEKEWRFVRTLQAEDVNNLQFLQRRTLMSRHLPLRFPSEREPGLLPITHVKVGPCRYKQISRISAGDLLLKKGYDVDGILFEESEAPFQIT</sequence>
<evidence type="ECO:0000313" key="2">
    <source>
        <dbReference type="Proteomes" id="UP000035489"/>
    </source>
</evidence>
<proteinExistence type="predicted"/>
<reference evidence="1 2" key="1">
    <citation type="submission" date="2015-05" db="EMBL/GenBank/DDBJ databases">
        <title>Draft genome sequence of Microvirga vignae strain BR3299, a novel nitrogen fixing bacteria isolated from Brazil semi-aired region.</title>
        <authorList>
            <person name="Zilli J.E."/>
            <person name="Passos S.R."/>
            <person name="Leite J."/>
            <person name="Baldani J.I."/>
            <person name="Xavier G.R."/>
            <person name="Rumjaneck N.G."/>
            <person name="Simoes-Araujo J.L."/>
        </authorList>
    </citation>
    <scope>NUCLEOTIDE SEQUENCE [LARGE SCALE GENOMIC DNA]</scope>
    <source>
        <strain evidence="1 2">BR3299</strain>
    </source>
</reference>
<name>A0A0H1RDE9_9HYPH</name>
<keyword evidence="2" id="KW-1185">Reference proteome</keyword>
<evidence type="ECO:0000313" key="1">
    <source>
        <dbReference type="EMBL" id="KLK93104.1"/>
    </source>
</evidence>
<dbReference type="OrthoDB" id="9795560at2"/>
<organism evidence="1 2">
    <name type="scientific">Microvirga vignae</name>
    <dbReference type="NCBI Taxonomy" id="1225564"/>
    <lineage>
        <taxon>Bacteria</taxon>
        <taxon>Pseudomonadati</taxon>
        <taxon>Pseudomonadota</taxon>
        <taxon>Alphaproteobacteria</taxon>
        <taxon>Hyphomicrobiales</taxon>
        <taxon>Methylobacteriaceae</taxon>
        <taxon>Microvirga</taxon>
    </lineage>
</organism>
<dbReference type="RefSeq" id="WP_047189078.1">
    <property type="nucleotide sequence ID" value="NZ_LCYG01000023.1"/>
</dbReference>